<dbReference type="GO" id="GO:0043137">
    <property type="term" value="P:DNA replication, removal of RNA primer"/>
    <property type="evidence" value="ECO:0007669"/>
    <property type="project" value="TreeGrafter"/>
</dbReference>
<dbReference type="Pfam" id="PF00075">
    <property type="entry name" value="RNase_H"/>
    <property type="match status" value="1"/>
</dbReference>
<evidence type="ECO:0000256" key="9">
    <source>
        <dbReference type="SAM" id="MobiDB-lite"/>
    </source>
</evidence>
<comment type="function">
    <text evidence="8">Endonuclease that specifically degrades the RNA of RNA-DNA hybrids.</text>
</comment>
<feature type="domain" description="RNase H type-1" evidence="10">
    <location>
        <begin position="156"/>
        <end position="304"/>
    </location>
</feature>
<sequence length="321" mass="35974">MLSFFRMSFYAVARGRIPGIFSTWNECESQVKGFSGAVYKKFKTKTEADNFIARSCSNGEPPSKKQKKTPLNFAKIMEKNSKQSSTSIQETSNEYATKSDEEAFLALEEYPDEPQAMTSAKSSTKEKSKQSDGIKLEPPESTSLKKYHNVDFHEDSKGFVHVYTDGSCENNGKTTAAAGIGVFFGDDNIYNISKPVEGRPTNNSGEIQAAIYAIGTAQSCGIKRLNIFTDSKFLIKSVCLWMRGWKMKEWKVKTGVKVANRKDFKRLDNLIESGNMVIKWSYIPAHKGFYGNEKADKLAKIGTSLYEKKKTKFKGDSDESQ</sequence>
<keyword evidence="4 8" id="KW-0479">Metal-binding</keyword>
<name>A0A1J1I5K3_9DIPT</name>
<dbReference type="InterPro" id="IPR011320">
    <property type="entry name" value="RNase_H1_N"/>
</dbReference>
<comment type="cofactor">
    <cofactor evidence="1 8">
        <name>Mg(2+)</name>
        <dbReference type="ChEBI" id="CHEBI:18420"/>
    </cofactor>
</comment>
<dbReference type="AlphaFoldDB" id="A0A1J1I5K3"/>
<dbReference type="OrthoDB" id="407198at2759"/>
<dbReference type="InterPro" id="IPR017067">
    <property type="entry name" value="RNase_H1_euk"/>
</dbReference>
<comment type="catalytic activity">
    <reaction evidence="8">
        <text>Endonucleolytic cleavage to 5'-phosphomonoester.</text>
        <dbReference type="EC" id="3.1.26.4"/>
    </reaction>
</comment>
<evidence type="ECO:0000256" key="5">
    <source>
        <dbReference type="ARBA" id="ARBA00022759"/>
    </source>
</evidence>
<proteinExistence type="inferred from homology"/>
<evidence type="ECO:0000313" key="11">
    <source>
        <dbReference type="EMBL" id="CRK95018.1"/>
    </source>
</evidence>
<dbReference type="PIRSF" id="PIRSF036852">
    <property type="entry name" value="Ribonuclease_H1_euk"/>
    <property type="match status" value="1"/>
</dbReference>
<reference evidence="11 12" key="1">
    <citation type="submission" date="2015-04" db="EMBL/GenBank/DDBJ databases">
        <authorList>
            <person name="Syromyatnikov M.Y."/>
            <person name="Popov V.N."/>
        </authorList>
    </citation>
    <scope>NUCLEOTIDE SEQUENCE [LARGE SCALE GENOMIC DNA]</scope>
</reference>
<evidence type="ECO:0000256" key="6">
    <source>
        <dbReference type="ARBA" id="ARBA00022801"/>
    </source>
</evidence>
<dbReference type="InterPro" id="IPR002156">
    <property type="entry name" value="RNaseH_domain"/>
</dbReference>
<protein>
    <recommendedName>
        <fullName evidence="8">Ribonuclease H1</fullName>
        <shortName evidence="8">RNase H1</shortName>
        <ecNumber evidence="8">3.1.26.4</ecNumber>
    </recommendedName>
</protein>
<evidence type="ECO:0000256" key="8">
    <source>
        <dbReference type="PIRNR" id="PIRNR036852"/>
    </source>
</evidence>
<dbReference type="CDD" id="cd09280">
    <property type="entry name" value="RNase_HI_eukaryote_like"/>
    <property type="match status" value="1"/>
</dbReference>
<dbReference type="Gene3D" id="3.40.970.10">
    <property type="entry name" value="Ribonuclease H1, N-terminal domain"/>
    <property type="match status" value="1"/>
</dbReference>
<dbReference type="EC" id="3.1.26.4" evidence="8"/>
<keyword evidence="6 8" id="KW-0378">Hydrolase</keyword>
<evidence type="ECO:0000259" key="10">
    <source>
        <dbReference type="PROSITE" id="PS50879"/>
    </source>
</evidence>
<dbReference type="SUPFAM" id="SSF53098">
    <property type="entry name" value="Ribonuclease H-like"/>
    <property type="match status" value="1"/>
</dbReference>
<feature type="compositionally biased region" description="Basic and acidic residues" evidence="9">
    <location>
        <begin position="123"/>
        <end position="138"/>
    </location>
</feature>
<comment type="similarity">
    <text evidence="2 8">Belongs to the RNase H family.</text>
</comment>
<evidence type="ECO:0000256" key="4">
    <source>
        <dbReference type="ARBA" id="ARBA00022723"/>
    </source>
</evidence>
<evidence type="ECO:0000256" key="3">
    <source>
        <dbReference type="ARBA" id="ARBA00022722"/>
    </source>
</evidence>
<dbReference type="InterPro" id="IPR036397">
    <property type="entry name" value="RNaseH_sf"/>
</dbReference>
<dbReference type="EMBL" id="CVRI01000040">
    <property type="protein sequence ID" value="CRK95018.1"/>
    <property type="molecule type" value="Genomic_DNA"/>
</dbReference>
<dbReference type="GO" id="GO:0004523">
    <property type="term" value="F:RNA-DNA hybrid ribonuclease activity"/>
    <property type="evidence" value="ECO:0007669"/>
    <property type="project" value="UniProtKB-UniRule"/>
</dbReference>
<dbReference type="FunFam" id="3.40.970.10:FF:000001">
    <property type="entry name" value="Ribonuclease H1"/>
    <property type="match status" value="1"/>
</dbReference>
<dbReference type="InterPro" id="IPR009027">
    <property type="entry name" value="Ribosomal_bL9/RNase_H1_N"/>
</dbReference>
<keyword evidence="5 8" id="KW-0255">Endonuclease</keyword>
<keyword evidence="12" id="KW-1185">Reference proteome</keyword>
<dbReference type="Gene3D" id="3.30.420.10">
    <property type="entry name" value="Ribonuclease H-like superfamily/Ribonuclease H"/>
    <property type="match status" value="1"/>
</dbReference>
<dbReference type="InterPro" id="IPR050092">
    <property type="entry name" value="RNase_H"/>
</dbReference>
<dbReference type="SUPFAM" id="SSF55658">
    <property type="entry name" value="L9 N-domain-like"/>
    <property type="match status" value="1"/>
</dbReference>
<dbReference type="GO" id="GO:0003676">
    <property type="term" value="F:nucleic acid binding"/>
    <property type="evidence" value="ECO:0007669"/>
    <property type="project" value="UniProtKB-UniRule"/>
</dbReference>
<dbReference type="PROSITE" id="PS50879">
    <property type="entry name" value="RNASE_H_1"/>
    <property type="match status" value="1"/>
</dbReference>
<gene>
    <name evidence="11" type="primary">putative Ribonuclease H1</name>
    <name evidence="11" type="ORF">CLUMA_CG008504</name>
</gene>
<dbReference type="PANTHER" id="PTHR10642">
    <property type="entry name" value="RIBONUCLEASE H1"/>
    <property type="match status" value="1"/>
</dbReference>
<dbReference type="InterPro" id="IPR012337">
    <property type="entry name" value="RNaseH-like_sf"/>
</dbReference>
<dbReference type="InterPro" id="IPR037056">
    <property type="entry name" value="RNase_H1_N_sf"/>
</dbReference>
<keyword evidence="7 8" id="KW-0460">Magnesium</keyword>
<dbReference type="Pfam" id="PF01693">
    <property type="entry name" value="Cauli_VI"/>
    <property type="match status" value="1"/>
</dbReference>
<evidence type="ECO:0000313" key="12">
    <source>
        <dbReference type="Proteomes" id="UP000183832"/>
    </source>
</evidence>
<evidence type="ECO:0000256" key="1">
    <source>
        <dbReference type="ARBA" id="ARBA00001946"/>
    </source>
</evidence>
<dbReference type="PANTHER" id="PTHR10642:SF31">
    <property type="entry name" value="RIBONUCLEASE H1"/>
    <property type="match status" value="1"/>
</dbReference>
<accession>A0A1J1I5K3</accession>
<evidence type="ECO:0000256" key="7">
    <source>
        <dbReference type="ARBA" id="ARBA00022842"/>
    </source>
</evidence>
<dbReference type="Proteomes" id="UP000183832">
    <property type="component" value="Unassembled WGS sequence"/>
</dbReference>
<dbReference type="GO" id="GO:0000287">
    <property type="term" value="F:magnesium ion binding"/>
    <property type="evidence" value="ECO:0007669"/>
    <property type="project" value="UniProtKB-UniRule"/>
</dbReference>
<dbReference type="STRING" id="568069.A0A1J1I5K3"/>
<keyword evidence="3 8" id="KW-0540">Nuclease</keyword>
<evidence type="ECO:0000256" key="2">
    <source>
        <dbReference type="ARBA" id="ARBA00005300"/>
    </source>
</evidence>
<organism evidence="11 12">
    <name type="scientific">Clunio marinus</name>
    <dbReference type="NCBI Taxonomy" id="568069"/>
    <lineage>
        <taxon>Eukaryota</taxon>
        <taxon>Metazoa</taxon>
        <taxon>Ecdysozoa</taxon>
        <taxon>Arthropoda</taxon>
        <taxon>Hexapoda</taxon>
        <taxon>Insecta</taxon>
        <taxon>Pterygota</taxon>
        <taxon>Neoptera</taxon>
        <taxon>Endopterygota</taxon>
        <taxon>Diptera</taxon>
        <taxon>Nematocera</taxon>
        <taxon>Chironomoidea</taxon>
        <taxon>Chironomidae</taxon>
        <taxon>Clunio</taxon>
    </lineage>
</organism>
<feature type="region of interest" description="Disordered" evidence="9">
    <location>
        <begin position="111"/>
        <end position="140"/>
    </location>
</feature>